<reference evidence="3" key="1">
    <citation type="submission" date="2020-10" db="EMBL/GenBank/DDBJ databases">
        <authorList>
            <person name="Gilroy R."/>
        </authorList>
    </citation>
    <scope>NUCLEOTIDE SEQUENCE</scope>
    <source>
        <strain evidence="3">G3-3990</strain>
    </source>
</reference>
<sequence>MNRFKIFFALLLCLACFSTNAQTPQALIDQMIEKLDKQAIDAKFVVGLQADRISDPDIYRGNILMKGSSFHLSMQDLQVFYDGTTQWAYQESTNEVSITTPTSEDLAGINPLAMIKQFKKRCKIEFFDKEKKEGSYIIVFYPKEEKSDINKLLVTISKKDLLPTKLVLEASQGNVTTLVLSSLELRTNIPSSSFDGTNKFPQAIINDLR</sequence>
<accession>A0A9D9N3W4</accession>
<evidence type="ECO:0000313" key="4">
    <source>
        <dbReference type="Proteomes" id="UP000823641"/>
    </source>
</evidence>
<reference evidence="3" key="2">
    <citation type="journal article" date="2021" name="PeerJ">
        <title>Extensive microbial diversity within the chicken gut microbiome revealed by metagenomics and culture.</title>
        <authorList>
            <person name="Gilroy R."/>
            <person name="Ravi A."/>
            <person name="Getino M."/>
            <person name="Pursley I."/>
            <person name="Horton D.L."/>
            <person name="Alikhan N.F."/>
            <person name="Baker D."/>
            <person name="Gharbi K."/>
            <person name="Hall N."/>
            <person name="Watson M."/>
            <person name="Adriaenssens E.M."/>
            <person name="Foster-Nyarko E."/>
            <person name="Jarju S."/>
            <person name="Secka A."/>
            <person name="Antonio M."/>
            <person name="Oren A."/>
            <person name="Chaudhuri R.R."/>
            <person name="La Ragione R."/>
            <person name="Hildebrand F."/>
            <person name="Pallen M.J."/>
        </authorList>
    </citation>
    <scope>NUCLEOTIDE SEQUENCE</scope>
    <source>
        <strain evidence="3">G3-3990</strain>
    </source>
</reference>
<feature type="chain" id="PRO_5038942450" evidence="2">
    <location>
        <begin position="22"/>
        <end position="209"/>
    </location>
</feature>
<dbReference type="AlphaFoldDB" id="A0A9D9N3W4"/>
<dbReference type="SUPFAM" id="SSF89392">
    <property type="entry name" value="Prokaryotic lipoproteins and lipoprotein localization factors"/>
    <property type="match status" value="1"/>
</dbReference>
<gene>
    <name evidence="3" type="ORF">IAA73_03325</name>
</gene>
<proteinExistence type="predicted"/>
<dbReference type="CDD" id="cd16325">
    <property type="entry name" value="LolA"/>
    <property type="match status" value="1"/>
</dbReference>
<evidence type="ECO:0000313" key="3">
    <source>
        <dbReference type="EMBL" id="MBO8459349.1"/>
    </source>
</evidence>
<evidence type="ECO:0000256" key="1">
    <source>
        <dbReference type="ARBA" id="ARBA00022729"/>
    </source>
</evidence>
<keyword evidence="1 2" id="KW-0732">Signal</keyword>
<keyword evidence="3" id="KW-0449">Lipoprotein</keyword>
<dbReference type="InterPro" id="IPR029046">
    <property type="entry name" value="LolA/LolB/LppX"/>
</dbReference>
<protein>
    <submittedName>
        <fullName evidence="3">Outer-membrane lipoprotein carrier protein LolA</fullName>
    </submittedName>
</protein>
<dbReference type="InterPro" id="IPR004564">
    <property type="entry name" value="OM_lipoprot_carrier_LolA-like"/>
</dbReference>
<dbReference type="Pfam" id="PF16584">
    <property type="entry name" value="LolA_2"/>
    <property type="match status" value="1"/>
</dbReference>
<dbReference type="EMBL" id="JADIMG010000033">
    <property type="protein sequence ID" value="MBO8459349.1"/>
    <property type="molecule type" value="Genomic_DNA"/>
</dbReference>
<dbReference type="Proteomes" id="UP000823641">
    <property type="component" value="Unassembled WGS sequence"/>
</dbReference>
<name>A0A9D9N3W4_9BACT</name>
<comment type="caution">
    <text evidence="3">The sequence shown here is derived from an EMBL/GenBank/DDBJ whole genome shotgun (WGS) entry which is preliminary data.</text>
</comment>
<dbReference type="Gene3D" id="2.50.20.10">
    <property type="entry name" value="Lipoprotein localisation LolA/LolB/LppX"/>
    <property type="match status" value="1"/>
</dbReference>
<evidence type="ECO:0000256" key="2">
    <source>
        <dbReference type="SAM" id="SignalP"/>
    </source>
</evidence>
<organism evidence="3 4">
    <name type="scientific">Candidatus Gallipaludibacter merdavium</name>
    <dbReference type="NCBI Taxonomy" id="2840839"/>
    <lineage>
        <taxon>Bacteria</taxon>
        <taxon>Pseudomonadati</taxon>
        <taxon>Bacteroidota</taxon>
        <taxon>Bacteroidia</taxon>
        <taxon>Bacteroidales</taxon>
        <taxon>Candidatus Gallipaludibacter</taxon>
    </lineage>
</organism>
<feature type="signal peptide" evidence="2">
    <location>
        <begin position="1"/>
        <end position="21"/>
    </location>
</feature>